<dbReference type="SUPFAM" id="SSF50447">
    <property type="entry name" value="Translation proteins"/>
    <property type="match status" value="1"/>
</dbReference>
<dbReference type="EMBL" id="JAELXT010000004">
    <property type="protein sequence ID" value="MBJ6125098.1"/>
    <property type="molecule type" value="Genomic_DNA"/>
</dbReference>
<evidence type="ECO:0000256" key="2">
    <source>
        <dbReference type="ARBA" id="ARBA00004496"/>
    </source>
</evidence>
<evidence type="ECO:0000313" key="9">
    <source>
        <dbReference type="Proteomes" id="UP000620670"/>
    </source>
</evidence>
<keyword evidence="5" id="KW-0862">Zinc</keyword>
<comment type="cofactor">
    <cofactor evidence="1">
        <name>Zn(2+)</name>
        <dbReference type="ChEBI" id="CHEBI:29105"/>
    </cofactor>
</comment>
<dbReference type="PANTHER" id="PTHR43462">
    <property type="entry name" value="ALANYL-TRNA EDITING PROTEIN"/>
    <property type="match status" value="1"/>
</dbReference>
<name>A0ABS0XYH9_9HYPH</name>
<dbReference type="InterPro" id="IPR018163">
    <property type="entry name" value="Thr/Ala-tRNA-synth_IIc_edit"/>
</dbReference>
<evidence type="ECO:0000256" key="3">
    <source>
        <dbReference type="ARBA" id="ARBA00017959"/>
    </source>
</evidence>
<dbReference type="Proteomes" id="UP000620670">
    <property type="component" value="Unassembled WGS sequence"/>
</dbReference>
<evidence type="ECO:0000259" key="7">
    <source>
        <dbReference type="PROSITE" id="PS50860"/>
    </source>
</evidence>
<comment type="subcellular location">
    <subcellularLocation>
        <location evidence="2">Cytoplasm</location>
    </subcellularLocation>
</comment>
<gene>
    <name evidence="8" type="ORF">JAO75_06715</name>
</gene>
<feature type="domain" description="Alanyl-transfer RNA synthetases family profile" evidence="7">
    <location>
        <begin position="1"/>
        <end position="240"/>
    </location>
</feature>
<comment type="caution">
    <text evidence="8">The sequence shown here is derived from an EMBL/GenBank/DDBJ whole genome shotgun (WGS) entry which is preliminary data.</text>
</comment>
<sequence>MTATTLLFRDDAYATSCEARVLGTTPEGGVVLDRTVFYAQGGGQPGDAGMLVKAEGERMEITNTVYAADRSQVAHLIGPEAASRLMEGETVTVQLDWPRRLKRMRIHTALHLLSVVLPYPVTGGAIGDGDGRLDFDIPDAGLDKDEITEKLNALIAKDAPVTERWITDEELDANPGLVKTMAVKPPRGSGRVRLVEIEGIDLQPCGGTHVRRTAEIGTVAITAIEKKGKQNRRVRLSLAD</sequence>
<organism evidence="8 9">
    <name type="scientific">Microvirga splendida</name>
    <dbReference type="NCBI Taxonomy" id="2795727"/>
    <lineage>
        <taxon>Bacteria</taxon>
        <taxon>Pseudomonadati</taxon>
        <taxon>Pseudomonadota</taxon>
        <taxon>Alphaproteobacteria</taxon>
        <taxon>Hyphomicrobiales</taxon>
        <taxon>Methylobacteriaceae</taxon>
        <taxon>Microvirga</taxon>
    </lineage>
</organism>
<dbReference type="Pfam" id="PF07973">
    <property type="entry name" value="tRNA_SAD"/>
    <property type="match status" value="1"/>
</dbReference>
<proteinExistence type="predicted"/>
<dbReference type="PROSITE" id="PS50860">
    <property type="entry name" value="AA_TRNA_LIGASE_II_ALA"/>
    <property type="match status" value="1"/>
</dbReference>
<dbReference type="InterPro" id="IPR012947">
    <property type="entry name" value="tRNA_SAD"/>
</dbReference>
<dbReference type="Gene3D" id="2.40.30.130">
    <property type="match status" value="1"/>
</dbReference>
<dbReference type="RefSeq" id="WP_199047735.1">
    <property type="nucleotide sequence ID" value="NZ_JAELXT010000004.1"/>
</dbReference>
<evidence type="ECO:0000256" key="6">
    <source>
        <dbReference type="ARBA" id="ARBA00032577"/>
    </source>
</evidence>
<dbReference type="Gene3D" id="3.30.980.10">
    <property type="entry name" value="Threonyl-trna Synthetase, Chain A, domain 2"/>
    <property type="match status" value="1"/>
</dbReference>
<keyword evidence="9" id="KW-1185">Reference proteome</keyword>
<evidence type="ECO:0000256" key="5">
    <source>
        <dbReference type="ARBA" id="ARBA00022833"/>
    </source>
</evidence>
<dbReference type="PANTHER" id="PTHR43462:SF1">
    <property type="entry name" value="ALANYL-TRNA EDITING PROTEIN AARSD1"/>
    <property type="match status" value="1"/>
</dbReference>
<evidence type="ECO:0000313" key="8">
    <source>
        <dbReference type="EMBL" id="MBJ6125098.1"/>
    </source>
</evidence>
<accession>A0ABS0XYH9</accession>
<evidence type="ECO:0000256" key="1">
    <source>
        <dbReference type="ARBA" id="ARBA00001947"/>
    </source>
</evidence>
<dbReference type="Pfam" id="PF01411">
    <property type="entry name" value="tRNA-synt_2c"/>
    <property type="match status" value="1"/>
</dbReference>
<reference evidence="9" key="1">
    <citation type="submission" date="2020-12" db="EMBL/GenBank/DDBJ databases">
        <title>Hymenobacter sp.</title>
        <authorList>
            <person name="Kim M.K."/>
        </authorList>
    </citation>
    <scope>NUCLEOTIDE SEQUENCE [LARGE SCALE GENOMIC DNA]</scope>
    <source>
        <strain evidence="9">BT325</strain>
    </source>
</reference>
<evidence type="ECO:0000256" key="4">
    <source>
        <dbReference type="ARBA" id="ARBA00022723"/>
    </source>
</evidence>
<dbReference type="InterPro" id="IPR051335">
    <property type="entry name" value="Alanyl-tRNA_Editing_Enzymes"/>
</dbReference>
<dbReference type="InterPro" id="IPR009000">
    <property type="entry name" value="Transl_B-barrel_sf"/>
</dbReference>
<dbReference type="InterPro" id="IPR018165">
    <property type="entry name" value="Ala-tRNA-synth_IIc_core"/>
</dbReference>
<dbReference type="SUPFAM" id="SSF55186">
    <property type="entry name" value="ThrRS/AlaRS common domain"/>
    <property type="match status" value="1"/>
</dbReference>
<dbReference type="SMART" id="SM00863">
    <property type="entry name" value="tRNA_SAD"/>
    <property type="match status" value="1"/>
</dbReference>
<keyword evidence="4" id="KW-0479">Metal-binding</keyword>
<protein>
    <recommendedName>
        <fullName evidence="3">Alanine--tRNA ligase</fullName>
    </recommendedName>
    <alternativeName>
        <fullName evidence="6">Alanyl-tRNA synthetase</fullName>
    </alternativeName>
</protein>
<dbReference type="InterPro" id="IPR018164">
    <property type="entry name" value="Ala-tRNA-synth_IIc_N"/>
</dbReference>